<keyword evidence="1" id="KW-0813">Transport</keyword>
<dbReference type="SMART" id="SM00382">
    <property type="entry name" value="AAA"/>
    <property type="match status" value="1"/>
</dbReference>
<dbReference type="EMBL" id="BMHE01000044">
    <property type="protein sequence ID" value="GGA03541.1"/>
    <property type="molecule type" value="Genomic_DNA"/>
</dbReference>
<reference evidence="6" key="1">
    <citation type="journal article" date="2019" name="Int. J. Syst. Evol. Microbiol.">
        <title>The Global Catalogue of Microorganisms (GCM) 10K type strain sequencing project: providing services to taxonomists for standard genome sequencing and annotation.</title>
        <authorList>
            <consortium name="The Broad Institute Genomics Platform"/>
            <consortium name="The Broad Institute Genome Sequencing Center for Infectious Disease"/>
            <person name="Wu L."/>
            <person name="Ma J."/>
        </authorList>
    </citation>
    <scope>NUCLEOTIDE SEQUENCE [LARGE SCALE GENOMIC DNA]</scope>
    <source>
        <strain evidence="6">CGMCC 1.15043</strain>
    </source>
</reference>
<keyword evidence="2" id="KW-0547">Nucleotide-binding</keyword>
<evidence type="ECO:0000256" key="3">
    <source>
        <dbReference type="ARBA" id="ARBA00022840"/>
    </source>
</evidence>
<dbReference type="Pfam" id="PF00005">
    <property type="entry name" value="ABC_tran"/>
    <property type="match status" value="1"/>
</dbReference>
<dbReference type="Gene3D" id="3.40.50.300">
    <property type="entry name" value="P-loop containing nucleotide triphosphate hydrolases"/>
    <property type="match status" value="1"/>
</dbReference>
<comment type="caution">
    <text evidence="5">The sequence shown here is derived from an EMBL/GenBank/DDBJ whole genome shotgun (WGS) entry which is preliminary data.</text>
</comment>
<protein>
    <submittedName>
        <fullName evidence="5">ABC transporter</fullName>
    </submittedName>
</protein>
<accession>A0ABQ1F9T8</accession>
<proteinExistence type="predicted"/>
<evidence type="ECO:0000313" key="5">
    <source>
        <dbReference type="EMBL" id="GGA03541.1"/>
    </source>
</evidence>
<keyword evidence="3" id="KW-0067">ATP-binding</keyword>
<organism evidence="5 6">
    <name type="scientific">Paenibacillus marchantiophytorum</name>
    <dbReference type="NCBI Taxonomy" id="1619310"/>
    <lineage>
        <taxon>Bacteria</taxon>
        <taxon>Bacillati</taxon>
        <taxon>Bacillota</taxon>
        <taxon>Bacilli</taxon>
        <taxon>Bacillales</taxon>
        <taxon>Paenibacillaceae</taxon>
        <taxon>Paenibacillus</taxon>
    </lineage>
</organism>
<feature type="domain" description="ABC transporter" evidence="4">
    <location>
        <begin position="8"/>
        <end position="236"/>
    </location>
</feature>
<gene>
    <name evidence="5" type="ORF">GCM10008018_56950</name>
</gene>
<dbReference type="PANTHER" id="PTHR42939:SF1">
    <property type="entry name" value="ABC TRANSPORTER ATP-BINDING PROTEIN ALBC-RELATED"/>
    <property type="match status" value="1"/>
</dbReference>
<dbReference type="RefSeq" id="WP_189018346.1">
    <property type="nucleotide sequence ID" value="NZ_BMHE01000044.1"/>
</dbReference>
<dbReference type="InterPro" id="IPR003439">
    <property type="entry name" value="ABC_transporter-like_ATP-bd"/>
</dbReference>
<dbReference type="InterPro" id="IPR027417">
    <property type="entry name" value="P-loop_NTPase"/>
</dbReference>
<evidence type="ECO:0000256" key="1">
    <source>
        <dbReference type="ARBA" id="ARBA00022448"/>
    </source>
</evidence>
<dbReference type="InterPro" id="IPR003593">
    <property type="entry name" value="AAA+_ATPase"/>
</dbReference>
<dbReference type="CDD" id="cd03230">
    <property type="entry name" value="ABC_DR_subfamily_A"/>
    <property type="match status" value="1"/>
</dbReference>
<name>A0ABQ1F9T8_9BACL</name>
<dbReference type="PANTHER" id="PTHR42939">
    <property type="entry name" value="ABC TRANSPORTER ATP-BINDING PROTEIN ALBC-RELATED"/>
    <property type="match status" value="1"/>
</dbReference>
<evidence type="ECO:0000259" key="4">
    <source>
        <dbReference type="PROSITE" id="PS50893"/>
    </source>
</evidence>
<dbReference type="Proteomes" id="UP000615455">
    <property type="component" value="Unassembled WGS sequence"/>
</dbReference>
<keyword evidence="6" id="KW-1185">Reference proteome</keyword>
<dbReference type="PROSITE" id="PS00211">
    <property type="entry name" value="ABC_TRANSPORTER_1"/>
    <property type="match status" value="1"/>
</dbReference>
<dbReference type="SUPFAM" id="SSF52540">
    <property type="entry name" value="P-loop containing nucleoside triphosphate hydrolases"/>
    <property type="match status" value="1"/>
</dbReference>
<dbReference type="InterPro" id="IPR017871">
    <property type="entry name" value="ABC_transporter-like_CS"/>
</dbReference>
<dbReference type="InterPro" id="IPR051782">
    <property type="entry name" value="ABC_Transporter_VariousFunc"/>
</dbReference>
<evidence type="ECO:0000313" key="6">
    <source>
        <dbReference type="Proteomes" id="UP000615455"/>
    </source>
</evidence>
<sequence>MNLSSSNLRMSGITKVINTKNIISDVTFEVPKGRIVGFLGPNGAGKTTTMHIAAGLSRPTTGEVWIGEILMNNNWKKAKEHISFIPDYPMLYDELTGEEYIRFTRDLFKLRVTERELAKEVVKFQLEADFKKRIKHYSLGNKKKLVLLASLLRQPSLLLLDEYISGLDPMNSILVRSILTEYAANNGSILLSTHQLEVAEKFCDEFILIQDGCIVDSTSLEEVLEHNSSLETYFVDQVQRARNISGKGGST</sequence>
<dbReference type="PROSITE" id="PS50893">
    <property type="entry name" value="ABC_TRANSPORTER_2"/>
    <property type="match status" value="1"/>
</dbReference>
<evidence type="ECO:0000256" key="2">
    <source>
        <dbReference type="ARBA" id="ARBA00022741"/>
    </source>
</evidence>